<name>A0A0P9C400_DROAN</name>
<dbReference type="eggNOG" id="ENOG502SN5G">
    <property type="taxonomic scope" value="Eukaryota"/>
</dbReference>
<dbReference type="InParanoid" id="A0A0P9C400"/>
<evidence type="ECO:0000259" key="1">
    <source>
        <dbReference type="Pfam" id="PF13837"/>
    </source>
</evidence>
<reference evidence="2 3" key="1">
    <citation type="journal article" date="2007" name="Nature">
        <title>Evolution of genes and genomes on the Drosophila phylogeny.</title>
        <authorList>
            <consortium name="Drosophila 12 Genomes Consortium"/>
            <person name="Clark A.G."/>
            <person name="Eisen M.B."/>
            <person name="Smith D.R."/>
            <person name="Bergman C.M."/>
            <person name="Oliver B."/>
            <person name="Markow T.A."/>
            <person name="Kaufman T.C."/>
            <person name="Kellis M."/>
            <person name="Gelbart W."/>
            <person name="Iyer V.N."/>
            <person name="Pollard D.A."/>
            <person name="Sackton T.B."/>
            <person name="Larracuente A.M."/>
            <person name="Singh N.D."/>
            <person name="Abad J.P."/>
            <person name="Abt D.N."/>
            <person name="Adryan B."/>
            <person name="Aguade M."/>
            <person name="Akashi H."/>
            <person name="Anderson W.W."/>
            <person name="Aquadro C.F."/>
            <person name="Ardell D.H."/>
            <person name="Arguello R."/>
            <person name="Artieri C.G."/>
            <person name="Barbash D.A."/>
            <person name="Barker D."/>
            <person name="Barsanti P."/>
            <person name="Batterham P."/>
            <person name="Batzoglou S."/>
            <person name="Begun D."/>
            <person name="Bhutkar A."/>
            <person name="Blanco E."/>
            <person name="Bosak S.A."/>
            <person name="Bradley R.K."/>
            <person name="Brand A.D."/>
            <person name="Brent M.R."/>
            <person name="Brooks A.N."/>
            <person name="Brown R.H."/>
            <person name="Butlin R.K."/>
            <person name="Caggese C."/>
            <person name="Calvi B.R."/>
            <person name="Bernardo de Carvalho A."/>
            <person name="Caspi A."/>
            <person name="Castrezana S."/>
            <person name="Celniker S.E."/>
            <person name="Chang J.L."/>
            <person name="Chapple C."/>
            <person name="Chatterji S."/>
            <person name="Chinwalla A."/>
            <person name="Civetta A."/>
            <person name="Clifton S.W."/>
            <person name="Comeron J.M."/>
            <person name="Costello J.C."/>
            <person name="Coyne J.A."/>
            <person name="Daub J."/>
            <person name="David R.G."/>
            <person name="Delcher A.L."/>
            <person name="Delehaunty K."/>
            <person name="Do C.B."/>
            <person name="Ebling H."/>
            <person name="Edwards K."/>
            <person name="Eickbush T."/>
            <person name="Evans J.D."/>
            <person name="Filipski A."/>
            <person name="Findeiss S."/>
            <person name="Freyhult E."/>
            <person name="Fulton L."/>
            <person name="Fulton R."/>
            <person name="Garcia A.C."/>
            <person name="Gardiner A."/>
            <person name="Garfield D.A."/>
            <person name="Garvin B.E."/>
            <person name="Gibson G."/>
            <person name="Gilbert D."/>
            <person name="Gnerre S."/>
            <person name="Godfrey J."/>
            <person name="Good R."/>
            <person name="Gotea V."/>
            <person name="Gravely B."/>
            <person name="Greenberg A.J."/>
            <person name="Griffiths-Jones S."/>
            <person name="Gross S."/>
            <person name="Guigo R."/>
            <person name="Gustafson E.A."/>
            <person name="Haerty W."/>
            <person name="Hahn M.W."/>
            <person name="Halligan D.L."/>
            <person name="Halpern A.L."/>
            <person name="Halter G.M."/>
            <person name="Han M.V."/>
            <person name="Heger A."/>
            <person name="Hillier L."/>
            <person name="Hinrichs A.S."/>
            <person name="Holmes I."/>
            <person name="Hoskins R.A."/>
            <person name="Hubisz M.J."/>
            <person name="Hultmark D."/>
            <person name="Huntley M.A."/>
            <person name="Jaffe D.B."/>
            <person name="Jagadeeshan S."/>
            <person name="Jeck W.R."/>
            <person name="Johnson J."/>
            <person name="Jones C.D."/>
            <person name="Jordan W.C."/>
            <person name="Karpen G.H."/>
            <person name="Kataoka E."/>
            <person name="Keightley P.D."/>
            <person name="Kheradpour P."/>
            <person name="Kirkness E.F."/>
            <person name="Koerich L.B."/>
            <person name="Kristiansen K."/>
            <person name="Kudrna D."/>
            <person name="Kulathinal R.J."/>
            <person name="Kumar S."/>
            <person name="Kwok R."/>
            <person name="Lander E."/>
            <person name="Langley C.H."/>
            <person name="Lapoint R."/>
            <person name="Lazzaro B.P."/>
            <person name="Lee S.J."/>
            <person name="Levesque L."/>
            <person name="Li R."/>
            <person name="Lin C.F."/>
            <person name="Lin M.F."/>
            <person name="Lindblad-Toh K."/>
            <person name="Llopart A."/>
            <person name="Long M."/>
            <person name="Low L."/>
            <person name="Lozovsky E."/>
            <person name="Lu J."/>
            <person name="Luo M."/>
            <person name="Machado C.A."/>
            <person name="Makalowski W."/>
            <person name="Marzo M."/>
            <person name="Matsuda M."/>
            <person name="Matzkin L."/>
            <person name="McAllister B."/>
            <person name="McBride C.S."/>
            <person name="McKernan B."/>
            <person name="McKernan K."/>
            <person name="Mendez-Lago M."/>
            <person name="Minx P."/>
            <person name="Mollenhauer M.U."/>
            <person name="Montooth K."/>
            <person name="Mount S.M."/>
            <person name="Mu X."/>
            <person name="Myers E."/>
            <person name="Negre B."/>
            <person name="Newfeld S."/>
            <person name="Nielsen R."/>
            <person name="Noor M.A."/>
            <person name="O'Grady P."/>
            <person name="Pachter L."/>
            <person name="Papaceit M."/>
            <person name="Parisi M.J."/>
            <person name="Parisi M."/>
            <person name="Parts L."/>
            <person name="Pedersen J.S."/>
            <person name="Pesole G."/>
            <person name="Phillippy A.M."/>
            <person name="Ponting C.P."/>
            <person name="Pop M."/>
            <person name="Porcelli D."/>
            <person name="Powell J.R."/>
            <person name="Prohaska S."/>
            <person name="Pruitt K."/>
            <person name="Puig M."/>
            <person name="Quesneville H."/>
            <person name="Ram K.R."/>
            <person name="Rand D."/>
            <person name="Rasmussen M.D."/>
            <person name="Reed L.K."/>
            <person name="Reenan R."/>
            <person name="Reily A."/>
            <person name="Remington K.A."/>
            <person name="Rieger T.T."/>
            <person name="Ritchie M.G."/>
            <person name="Robin C."/>
            <person name="Rogers Y.H."/>
            <person name="Rohde C."/>
            <person name="Rozas J."/>
            <person name="Rubenfield M.J."/>
            <person name="Ruiz A."/>
            <person name="Russo S."/>
            <person name="Salzberg S.L."/>
            <person name="Sanchez-Gracia A."/>
            <person name="Saranga D.J."/>
            <person name="Sato H."/>
            <person name="Schaeffer S.W."/>
            <person name="Schatz M.C."/>
            <person name="Schlenke T."/>
            <person name="Schwartz R."/>
            <person name="Segarra C."/>
            <person name="Singh R.S."/>
            <person name="Sirot L."/>
            <person name="Sirota M."/>
            <person name="Sisneros N.B."/>
            <person name="Smith C.D."/>
            <person name="Smith T.F."/>
            <person name="Spieth J."/>
            <person name="Stage D.E."/>
            <person name="Stark A."/>
            <person name="Stephan W."/>
            <person name="Strausberg R.L."/>
            <person name="Strempel S."/>
            <person name="Sturgill D."/>
            <person name="Sutton G."/>
            <person name="Sutton G.G."/>
            <person name="Tao W."/>
            <person name="Teichmann S."/>
            <person name="Tobari Y.N."/>
            <person name="Tomimura Y."/>
            <person name="Tsolas J.M."/>
            <person name="Valente V.L."/>
            <person name="Venter E."/>
            <person name="Venter J.C."/>
            <person name="Vicario S."/>
            <person name="Vieira F.G."/>
            <person name="Vilella A.J."/>
            <person name="Villasante A."/>
            <person name="Walenz B."/>
            <person name="Wang J."/>
            <person name="Wasserman M."/>
            <person name="Watts T."/>
            <person name="Wilson D."/>
            <person name="Wilson R.K."/>
            <person name="Wing R.A."/>
            <person name="Wolfner M.F."/>
            <person name="Wong A."/>
            <person name="Wong G.K."/>
            <person name="Wu C.I."/>
            <person name="Wu G."/>
            <person name="Yamamoto D."/>
            <person name="Yang H.P."/>
            <person name="Yang S.P."/>
            <person name="Yorke J.A."/>
            <person name="Yoshida K."/>
            <person name="Zdobnov E."/>
            <person name="Zhang P."/>
            <person name="Zhang Y."/>
            <person name="Zimin A.V."/>
            <person name="Baldwin J."/>
            <person name="Abdouelleil A."/>
            <person name="Abdulkadir J."/>
            <person name="Abebe A."/>
            <person name="Abera B."/>
            <person name="Abreu J."/>
            <person name="Acer S.C."/>
            <person name="Aftuck L."/>
            <person name="Alexander A."/>
            <person name="An P."/>
            <person name="Anderson E."/>
            <person name="Anderson S."/>
            <person name="Arachi H."/>
            <person name="Azer M."/>
            <person name="Bachantsang P."/>
            <person name="Barry A."/>
            <person name="Bayul T."/>
            <person name="Berlin A."/>
            <person name="Bessette D."/>
            <person name="Bloom T."/>
            <person name="Blye J."/>
            <person name="Boguslavskiy L."/>
            <person name="Bonnet C."/>
            <person name="Boukhgalter B."/>
            <person name="Bourzgui I."/>
            <person name="Brown A."/>
            <person name="Cahill P."/>
            <person name="Channer S."/>
            <person name="Cheshatsang Y."/>
            <person name="Chuda L."/>
            <person name="Citroen M."/>
            <person name="Collymore A."/>
            <person name="Cooke P."/>
            <person name="Costello M."/>
            <person name="D'Aco K."/>
            <person name="Daza R."/>
            <person name="De Haan G."/>
            <person name="DeGray S."/>
            <person name="DeMaso C."/>
            <person name="Dhargay N."/>
            <person name="Dooley K."/>
            <person name="Dooley E."/>
            <person name="Doricent M."/>
            <person name="Dorje P."/>
            <person name="Dorjee K."/>
            <person name="Dupes A."/>
            <person name="Elong R."/>
            <person name="Falk J."/>
            <person name="Farina A."/>
            <person name="Faro S."/>
            <person name="Ferguson D."/>
            <person name="Fisher S."/>
            <person name="Foley C.D."/>
            <person name="Franke A."/>
            <person name="Friedrich D."/>
            <person name="Gadbois L."/>
            <person name="Gearin G."/>
            <person name="Gearin C.R."/>
            <person name="Giannoukos G."/>
            <person name="Goode T."/>
            <person name="Graham J."/>
            <person name="Grandbois E."/>
            <person name="Grewal S."/>
            <person name="Gyaltsen K."/>
            <person name="Hafez N."/>
            <person name="Hagos B."/>
            <person name="Hall J."/>
            <person name="Henson C."/>
            <person name="Hollinger A."/>
            <person name="Honan T."/>
            <person name="Huard M.D."/>
            <person name="Hughes L."/>
            <person name="Hurhula B."/>
            <person name="Husby M.E."/>
            <person name="Kamat A."/>
            <person name="Kanga B."/>
            <person name="Kashin S."/>
            <person name="Khazanovich D."/>
            <person name="Kisner P."/>
            <person name="Lance K."/>
            <person name="Lara M."/>
            <person name="Lee W."/>
            <person name="Lennon N."/>
            <person name="Letendre F."/>
            <person name="LeVine R."/>
            <person name="Lipovsky A."/>
            <person name="Liu X."/>
            <person name="Liu J."/>
            <person name="Liu S."/>
            <person name="Lokyitsang T."/>
            <person name="Lokyitsang Y."/>
            <person name="Lubonja R."/>
            <person name="Lui A."/>
            <person name="MacDonald P."/>
            <person name="Magnisalis V."/>
            <person name="Maru K."/>
            <person name="Matthews C."/>
            <person name="McCusker W."/>
            <person name="McDonough S."/>
            <person name="Mehta T."/>
            <person name="Meldrim J."/>
            <person name="Meneus L."/>
            <person name="Mihai O."/>
            <person name="Mihalev A."/>
            <person name="Mihova T."/>
            <person name="Mittelman R."/>
            <person name="Mlenga V."/>
            <person name="Montmayeur A."/>
            <person name="Mulrain L."/>
            <person name="Navidi A."/>
            <person name="Naylor J."/>
            <person name="Negash T."/>
            <person name="Nguyen T."/>
            <person name="Nguyen N."/>
            <person name="Nicol R."/>
            <person name="Norbu C."/>
            <person name="Norbu N."/>
            <person name="Novod N."/>
            <person name="O'Neill B."/>
            <person name="Osman S."/>
            <person name="Markiewicz E."/>
            <person name="Oyono O.L."/>
            <person name="Patti C."/>
            <person name="Phunkhang P."/>
            <person name="Pierre F."/>
            <person name="Priest M."/>
            <person name="Raghuraman S."/>
            <person name="Rege F."/>
            <person name="Reyes R."/>
            <person name="Rise C."/>
            <person name="Rogov P."/>
            <person name="Ross K."/>
            <person name="Ryan E."/>
            <person name="Settipalli S."/>
            <person name="Shea T."/>
            <person name="Sherpa N."/>
            <person name="Shi L."/>
            <person name="Shih D."/>
            <person name="Sparrow T."/>
            <person name="Spaulding J."/>
            <person name="Stalker J."/>
            <person name="Stange-Thomann N."/>
            <person name="Stavropoulos S."/>
            <person name="Stone C."/>
            <person name="Strader C."/>
            <person name="Tesfaye S."/>
            <person name="Thomson T."/>
            <person name="Thoulutsang Y."/>
            <person name="Thoulutsang D."/>
            <person name="Topham K."/>
            <person name="Topping I."/>
            <person name="Tsamla T."/>
            <person name="Vassiliev H."/>
            <person name="Vo A."/>
            <person name="Wangchuk T."/>
            <person name="Wangdi T."/>
            <person name="Weiand M."/>
            <person name="Wilkinson J."/>
            <person name="Wilson A."/>
            <person name="Yadav S."/>
            <person name="Young G."/>
            <person name="Yu Q."/>
            <person name="Zembek L."/>
            <person name="Zhong D."/>
            <person name="Zimmer A."/>
            <person name="Zwirko Z."/>
            <person name="Jaffe D.B."/>
            <person name="Alvarez P."/>
            <person name="Brockman W."/>
            <person name="Butler J."/>
            <person name="Chin C."/>
            <person name="Gnerre S."/>
            <person name="Grabherr M."/>
            <person name="Kleber M."/>
            <person name="Mauceli E."/>
            <person name="MacCallum I."/>
        </authorList>
    </citation>
    <scope>NUCLEOTIDE SEQUENCE [LARGE SCALE GENOMIC DNA]</scope>
    <source>
        <strain evidence="3">Tucson 14024-0371.13</strain>
    </source>
</reference>
<dbReference type="AlphaFoldDB" id="A0A0P9C400"/>
<proteinExistence type="predicted"/>
<dbReference type="Pfam" id="PF13837">
    <property type="entry name" value="Myb_DNA-bind_4"/>
    <property type="match status" value="1"/>
</dbReference>
<organism evidence="2 3">
    <name type="scientific">Drosophila ananassae</name>
    <name type="common">Fruit fly</name>
    <dbReference type="NCBI Taxonomy" id="7217"/>
    <lineage>
        <taxon>Eukaryota</taxon>
        <taxon>Metazoa</taxon>
        <taxon>Ecdysozoa</taxon>
        <taxon>Arthropoda</taxon>
        <taxon>Hexapoda</taxon>
        <taxon>Insecta</taxon>
        <taxon>Pterygota</taxon>
        <taxon>Neoptera</taxon>
        <taxon>Endopterygota</taxon>
        <taxon>Diptera</taxon>
        <taxon>Brachycera</taxon>
        <taxon>Muscomorpha</taxon>
        <taxon>Ephydroidea</taxon>
        <taxon>Drosophilidae</taxon>
        <taxon>Drosophila</taxon>
        <taxon>Sophophora</taxon>
    </lineage>
</organism>
<dbReference type="EMBL" id="CH902618">
    <property type="protein sequence ID" value="KPU78434.1"/>
    <property type="molecule type" value="Genomic_DNA"/>
</dbReference>
<keyword evidence="3" id="KW-1185">Reference proteome</keyword>
<dbReference type="GeneID" id="6502788"/>
<dbReference type="OrthoDB" id="6346437at2759"/>
<gene>
    <name evidence="2" type="primary">Dana\GF20064</name>
    <name evidence="2" type="synonym">dana_GLEANR_22469</name>
    <name evidence="2" type="ORF">GF20064</name>
</gene>
<dbReference type="KEGG" id="dan:6502788"/>
<dbReference type="Gene3D" id="1.10.10.60">
    <property type="entry name" value="Homeodomain-like"/>
    <property type="match status" value="1"/>
</dbReference>
<dbReference type="InterPro" id="IPR044822">
    <property type="entry name" value="Myb_DNA-bind_4"/>
</dbReference>
<protein>
    <recommendedName>
        <fullName evidence="1">Myb/SANT-like DNA-binding domain-containing protein</fullName>
    </recommendedName>
</protein>
<sequence>MEKKYSEKKWLPGVTHLFLSLCSEKDELFWTDRTHPAWEEIVTELKDQGVVDVDATKLYRKFGNLKKTYLRIRKKQLSDPDSCQPKWRFYNQMAAIIKKDQWELPEKQQSSMEEISIRSCEDAMDHLHALQEYAMFRDNYRAIGLLMQAEYAFKHPPDNKDFEL</sequence>
<dbReference type="Proteomes" id="UP000007801">
    <property type="component" value="Unassembled WGS sequence"/>
</dbReference>
<feature type="domain" description="Myb/SANT-like DNA-binding" evidence="1">
    <location>
        <begin position="8"/>
        <end position="96"/>
    </location>
</feature>
<evidence type="ECO:0000313" key="2">
    <source>
        <dbReference type="EMBL" id="KPU78434.1"/>
    </source>
</evidence>
<evidence type="ECO:0000313" key="3">
    <source>
        <dbReference type="Proteomes" id="UP000007801"/>
    </source>
</evidence>
<accession>A0A0P9C400</accession>